<dbReference type="Pfam" id="PF20075">
    <property type="entry name" value="DUF6471"/>
    <property type="match status" value="1"/>
</dbReference>
<gene>
    <name evidence="2" type="ORF">DES32_0574</name>
</gene>
<dbReference type="Proteomes" id="UP000256900">
    <property type="component" value="Unassembled WGS sequence"/>
</dbReference>
<dbReference type="EMBL" id="QUMO01000001">
    <property type="protein sequence ID" value="REF89353.1"/>
    <property type="molecule type" value="Genomic_DNA"/>
</dbReference>
<reference evidence="2 3" key="1">
    <citation type="submission" date="2018-08" db="EMBL/GenBank/DDBJ databases">
        <title>Genomic Encyclopedia of Type Strains, Phase IV (KMG-IV): sequencing the most valuable type-strain genomes for metagenomic binning, comparative biology and taxonomic classification.</title>
        <authorList>
            <person name="Goeker M."/>
        </authorList>
    </citation>
    <scope>NUCLEOTIDE SEQUENCE [LARGE SCALE GENOMIC DNA]</scope>
    <source>
        <strain evidence="2 3">BW863</strain>
    </source>
</reference>
<dbReference type="RefSeq" id="WP_245411129.1">
    <property type="nucleotide sequence ID" value="NZ_CP025086.1"/>
</dbReference>
<comment type="caution">
    <text evidence="2">The sequence shown here is derived from an EMBL/GenBank/DDBJ whole genome shotgun (WGS) entry which is preliminary data.</text>
</comment>
<evidence type="ECO:0000313" key="2">
    <source>
        <dbReference type="EMBL" id="REF89353.1"/>
    </source>
</evidence>
<feature type="domain" description="DUF6471" evidence="1">
    <location>
        <begin position="11"/>
        <end position="73"/>
    </location>
</feature>
<organism evidence="2 3">
    <name type="scientific">Methylovirgula ligni</name>
    <dbReference type="NCBI Taxonomy" id="569860"/>
    <lineage>
        <taxon>Bacteria</taxon>
        <taxon>Pseudomonadati</taxon>
        <taxon>Pseudomonadota</taxon>
        <taxon>Alphaproteobacteria</taxon>
        <taxon>Hyphomicrobiales</taxon>
        <taxon>Beijerinckiaceae</taxon>
        <taxon>Methylovirgula</taxon>
    </lineage>
</organism>
<accession>A0A3D9Z2H3</accession>
<dbReference type="InterPro" id="IPR045526">
    <property type="entry name" value="DUF6471"/>
</dbReference>
<evidence type="ECO:0000313" key="3">
    <source>
        <dbReference type="Proteomes" id="UP000256900"/>
    </source>
</evidence>
<sequence length="80" mass="8966">MMAFAKTEQEWAERAARHLKAELKRADVTYEELAERLKKQGFSETKASIANKLARATVPAAFFLACLAALELQGVRLEDI</sequence>
<keyword evidence="3" id="KW-1185">Reference proteome</keyword>
<name>A0A3D9Z2H3_9HYPH</name>
<dbReference type="AlphaFoldDB" id="A0A3D9Z2H3"/>
<evidence type="ECO:0000259" key="1">
    <source>
        <dbReference type="Pfam" id="PF20075"/>
    </source>
</evidence>
<proteinExistence type="predicted"/>
<protein>
    <recommendedName>
        <fullName evidence="1">DUF6471 domain-containing protein</fullName>
    </recommendedName>
</protein>